<evidence type="ECO:0000256" key="1">
    <source>
        <dbReference type="SAM" id="MobiDB-lite"/>
    </source>
</evidence>
<dbReference type="Proteomes" id="UP000053327">
    <property type="component" value="Unassembled WGS sequence"/>
</dbReference>
<feature type="region of interest" description="Disordered" evidence="1">
    <location>
        <begin position="119"/>
        <end position="261"/>
    </location>
</feature>
<feature type="compositionally biased region" description="Polar residues" evidence="1">
    <location>
        <begin position="167"/>
        <end position="184"/>
    </location>
</feature>
<evidence type="ECO:0000313" key="2">
    <source>
        <dbReference type="EMBL" id="KMZ87784.1"/>
    </source>
</evidence>
<protein>
    <recommendedName>
        <fullName evidence="4">Variable surface protein Vir18</fullName>
    </recommendedName>
</protein>
<evidence type="ECO:0008006" key="4">
    <source>
        <dbReference type="Google" id="ProtNLM"/>
    </source>
</evidence>
<feature type="compositionally biased region" description="Polar residues" evidence="1">
    <location>
        <begin position="209"/>
        <end position="245"/>
    </location>
</feature>
<gene>
    <name evidence="2" type="ORF">PVBG_05036</name>
</gene>
<proteinExistence type="predicted"/>
<name>A0A0J9SY30_PLAV1</name>
<organism evidence="2 3">
    <name type="scientific">Plasmodium vivax (strain Brazil I)</name>
    <dbReference type="NCBI Taxonomy" id="1033975"/>
    <lineage>
        <taxon>Eukaryota</taxon>
        <taxon>Sar</taxon>
        <taxon>Alveolata</taxon>
        <taxon>Apicomplexa</taxon>
        <taxon>Aconoidasida</taxon>
        <taxon>Haemosporida</taxon>
        <taxon>Plasmodiidae</taxon>
        <taxon>Plasmodium</taxon>
        <taxon>Plasmodium (Plasmodium)</taxon>
    </lineage>
</organism>
<accession>A0A0J9SY30</accession>
<evidence type="ECO:0000313" key="3">
    <source>
        <dbReference type="Proteomes" id="UP000053327"/>
    </source>
</evidence>
<dbReference type="EMBL" id="KQ234786">
    <property type="protein sequence ID" value="KMZ87784.1"/>
    <property type="molecule type" value="Genomic_DNA"/>
</dbReference>
<reference evidence="2 3" key="1">
    <citation type="submission" date="2011-08" db="EMBL/GenBank/DDBJ databases">
        <title>The Genome Sequence of Plasmodium vivax Brazil I.</title>
        <authorList>
            <consortium name="The Broad Institute Genome Sequencing Platform"/>
            <consortium name="The Broad Institute Genome Sequencing Center for Infectious Disease"/>
            <person name="Neafsey D."/>
            <person name="Carlton J."/>
            <person name="Barnwell J."/>
            <person name="Collins W."/>
            <person name="Escalante A."/>
            <person name="Mullikin J."/>
            <person name="Saul A."/>
            <person name="Guigo R."/>
            <person name="Camara F."/>
            <person name="Young S.K."/>
            <person name="Zeng Q."/>
            <person name="Gargeya S."/>
            <person name="Fitzgerald M."/>
            <person name="Haas B."/>
            <person name="Abouelleil A."/>
            <person name="Alvarado L."/>
            <person name="Arachchi H.M."/>
            <person name="Berlin A."/>
            <person name="Brown A."/>
            <person name="Chapman S.B."/>
            <person name="Chen Z."/>
            <person name="Dunbar C."/>
            <person name="Freedman E."/>
            <person name="Gearin G."/>
            <person name="Gellesch M."/>
            <person name="Goldberg J."/>
            <person name="Griggs A."/>
            <person name="Gujja S."/>
            <person name="Heiman D."/>
            <person name="Howarth C."/>
            <person name="Larson L."/>
            <person name="Lui A."/>
            <person name="MacDonald P.J.P."/>
            <person name="Montmayeur A."/>
            <person name="Murphy C."/>
            <person name="Neiman D."/>
            <person name="Pearson M."/>
            <person name="Priest M."/>
            <person name="Roberts A."/>
            <person name="Saif S."/>
            <person name="Shea T."/>
            <person name="Shenoy N."/>
            <person name="Sisk P."/>
            <person name="Stolte C."/>
            <person name="Sykes S."/>
            <person name="Wortman J."/>
            <person name="Nusbaum C."/>
            <person name="Birren B."/>
        </authorList>
    </citation>
    <scope>NUCLEOTIDE SEQUENCE [LARGE SCALE GENOMIC DNA]</scope>
    <source>
        <strain evidence="2 3">Brazil I</strain>
    </source>
</reference>
<sequence>MAWFSQLTSKTAQMYKKFQGVGCTSDYHKTKTEIEQQIDALYNVPNQFCNRCKNLKKNIIKKNTELQSCYNTSGLLSIVSTENINKFINSCPDSNCRYPPITRNKPVVLKQPNKNPCSIKGGCTEKVAPPKAQKDKPSPALVAENSKAKSLEGKASQAQDQRHSVADVNTLSLPQIKASNSYLGNQHEVSESRVNHPSGKPESLDKQVQHPSVQTTSPSSELNIPSIAFSSQSTFNGDSASSSNSQEERLDNGTSEGNQVVDRNVGNNQLQEHSVDVQSSIPEVPVDETDTVREHINGDLVNQVIFKEGTGNEGLNTMSPEGLVSSDGDVGAQDEIGTGSDSIIVQTLNRDSGGDNHGTMRNEIDYHTKISDFNDAGDEPRSSEHSYIRHTYSTEKGNELTNDKSDIIGKIFEAISNNDHIIQASVPMGIVLLLSLLFKYTPLWRVLTKKDRKKGAGIIEELNSVVQEPSIMDEERSIPFSYGAFEYSTFDQNVY</sequence>
<dbReference type="AlphaFoldDB" id="A0A0J9SY30"/>